<protein>
    <submittedName>
        <fullName evidence="1">Uncharacterized protein</fullName>
    </submittedName>
</protein>
<dbReference type="EMBL" id="BAAABX010000055">
    <property type="protein sequence ID" value="GAA0422908.1"/>
    <property type="molecule type" value="Genomic_DNA"/>
</dbReference>
<name>A0ABP3IV34_9ACTN</name>
<dbReference type="RefSeq" id="WP_344028512.1">
    <property type="nucleotide sequence ID" value="NZ_BAAABX010000055.1"/>
</dbReference>
<organism evidence="1 2">
    <name type="scientific">Streptomyces luteireticuli</name>
    <dbReference type="NCBI Taxonomy" id="173858"/>
    <lineage>
        <taxon>Bacteria</taxon>
        <taxon>Bacillati</taxon>
        <taxon>Actinomycetota</taxon>
        <taxon>Actinomycetes</taxon>
        <taxon>Kitasatosporales</taxon>
        <taxon>Streptomycetaceae</taxon>
        <taxon>Streptomyces</taxon>
    </lineage>
</organism>
<evidence type="ECO:0000313" key="1">
    <source>
        <dbReference type="EMBL" id="GAA0422908.1"/>
    </source>
</evidence>
<keyword evidence="2" id="KW-1185">Reference proteome</keyword>
<dbReference type="Proteomes" id="UP001500879">
    <property type="component" value="Unassembled WGS sequence"/>
</dbReference>
<comment type="caution">
    <text evidence="1">The sequence shown here is derived from an EMBL/GenBank/DDBJ whole genome shotgun (WGS) entry which is preliminary data.</text>
</comment>
<gene>
    <name evidence="1" type="ORF">GCM10010357_50400</name>
</gene>
<reference evidence="2" key="1">
    <citation type="journal article" date="2019" name="Int. J. Syst. Evol. Microbiol.">
        <title>The Global Catalogue of Microorganisms (GCM) 10K type strain sequencing project: providing services to taxonomists for standard genome sequencing and annotation.</title>
        <authorList>
            <consortium name="The Broad Institute Genomics Platform"/>
            <consortium name="The Broad Institute Genome Sequencing Center for Infectious Disease"/>
            <person name="Wu L."/>
            <person name="Ma J."/>
        </authorList>
    </citation>
    <scope>NUCLEOTIDE SEQUENCE [LARGE SCALE GENOMIC DNA]</scope>
    <source>
        <strain evidence="2">JCM 4788</strain>
    </source>
</reference>
<sequence length="90" mass="9884">MQNPHQRLRTAARHRLSLVTVAGDGVRVGDVVSVGGIPHRVKDVRCVFPARARLEFEDGNVYVVGRSHPIEVSRRVPVIGQGIPGGRSRR</sequence>
<accession>A0ABP3IV34</accession>
<proteinExistence type="predicted"/>
<evidence type="ECO:0000313" key="2">
    <source>
        <dbReference type="Proteomes" id="UP001500879"/>
    </source>
</evidence>